<dbReference type="EMBL" id="DS659362">
    <property type="protein sequence ID" value="EEC02999.1"/>
    <property type="molecule type" value="Genomic_DNA"/>
</dbReference>
<feature type="non-terminal residue" evidence="2">
    <location>
        <position position="93"/>
    </location>
</feature>
<feature type="compositionally biased region" description="Polar residues" evidence="1">
    <location>
        <begin position="83"/>
        <end position="93"/>
    </location>
</feature>
<evidence type="ECO:0000313" key="2">
    <source>
        <dbReference type="EMBL" id="EEC02999.1"/>
    </source>
</evidence>
<reference evidence="2" key="1">
    <citation type="submission" date="2008-03" db="EMBL/GenBank/DDBJ databases">
        <title>Annotation of Ixodes scapularis.</title>
        <authorList>
            <consortium name="Ixodes scapularis Genome Project Consortium"/>
            <person name="Caler E."/>
            <person name="Hannick L.I."/>
            <person name="Bidwell S."/>
            <person name="Joardar V."/>
            <person name="Thiagarajan M."/>
            <person name="Amedeo P."/>
            <person name="Galinsky K.J."/>
            <person name="Schobel S."/>
            <person name="Inman J."/>
            <person name="Hostetler J."/>
            <person name="Miller J."/>
            <person name="Hammond M."/>
            <person name="Megy K."/>
            <person name="Lawson D."/>
            <person name="Kodira C."/>
            <person name="Sutton G."/>
            <person name="Meyer J."/>
            <person name="Hill C.A."/>
            <person name="Birren B."/>
            <person name="Nene V."/>
            <person name="Collins F."/>
            <person name="Alarcon-Chaidez F."/>
            <person name="Wikel S."/>
            <person name="Strausberg R."/>
        </authorList>
    </citation>
    <scope>NUCLEOTIDE SEQUENCE [LARGE SCALE GENOMIC DNA]</scope>
    <source>
        <strain evidence="2">Wikel colony</strain>
    </source>
</reference>
<gene>
    <name evidence="2" type="ORF">IscW_ISCW002465</name>
</gene>
<evidence type="ECO:0000256" key="1">
    <source>
        <dbReference type="SAM" id="MobiDB-lite"/>
    </source>
</evidence>
<feature type="non-terminal residue" evidence="2">
    <location>
        <position position="1"/>
    </location>
</feature>
<dbReference type="VEuPathDB" id="VectorBase:ISCW002465"/>
<protein>
    <submittedName>
        <fullName evidence="2">Uncharacterized protein</fullName>
    </submittedName>
</protein>
<proteinExistence type="predicted"/>
<feature type="region of interest" description="Disordered" evidence="1">
    <location>
        <begin position="65"/>
        <end position="93"/>
    </location>
</feature>
<name>B7P8S7_IXOSC</name>
<dbReference type="PaxDb" id="6945-B7P8S7"/>
<organism>
    <name type="scientific">Ixodes scapularis</name>
    <name type="common">Black-legged tick</name>
    <name type="synonym">Deer tick</name>
    <dbReference type="NCBI Taxonomy" id="6945"/>
    <lineage>
        <taxon>Eukaryota</taxon>
        <taxon>Metazoa</taxon>
        <taxon>Ecdysozoa</taxon>
        <taxon>Arthropoda</taxon>
        <taxon>Chelicerata</taxon>
        <taxon>Arachnida</taxon>
        <taxon>Acari</taxon>
        <taxon>Parasitiformes</taxon>
        <taxon>Ixodida</taxon>
        <taxon>Ixodoidea</taxon>
        <taxon>Ixodidae</taxon>
        <taxon>Ixodinae</taxon>
        <taxon>Ixodes</taxon>
    </lineage>
</organism>
<feature type="compositionally biased region" description="Basic and acidic residues" evidence="1">
    <location>
        <begin position="69"/>
        <end position="82"/>
    </location>
</feature>
<dbReference type="HOGENOM" id="CLU_2419314_0_0_1"/>
<accession>B7P8S7</accession>
<sequence length="93" mass="9869">HSDSSMGWCSLCTSVYDFCFSSKTSCSLSSRMPCTPSKSLPASPGLPPPFPPPICTVVGVPPLGNAAHDAAKEDRLPERRPQSEYNNLEGNAS</sequence>
<dbReference type="AlphaFoldDB" id="B7P8S7"/>